<evidence type="ECO:0000259" key="4">
    <source>
        <dbReference type="PROSITE" id="PS50075"/>
    </source>
</evidence>
<dbReference type="InterPro" id="IPR036736">
    <property type="entry name" value="ACP-like_sf"/>
</dbReference>
<evidence type="ECO:0000256" key="3">
    <source>
        <dbReference type="SAM" id="MobiDB-lite"/>
    </source>
</evidence>
<sequence length="153" mass="15791">MTMTDDVRAQALKLARTYLGQDGLDGGWFELGGSSLDAARLVSSLEHDHGWEIALQDLLTAPSVAELLAAPVTPGAFEASESPAAPTPPAARTTQATGSAQVSPAPVEVASTPAASSGVDVLWPALARLSAADRLALAHRLLGNVLRESGDRR</sequence>
<protein>
    <submittedName>
        <fullName evidence="5">Phosphopantetheine-binding protein</fullName>
    </submittedName>
</protein>
<gene>
    <name evidence="5" type="ORF">AB5J52_38080</name>
</gene>
<dbReference type="SUPFAM" id="SSF47336">
    <property type="entry name" value="ACP-like"/>
    <property type="match status" value="1"/>
</dbReference>
<keyword evidence="1" id="KW-0596">Phosphopantetheine</keyword>
<feature type="domain" description="Carrier" evidence="4">
    <location>
        <begin position="1"/>
        <end position="75"/>
    </location>
</feature>
<proteinExistence type="predicted"/>
<dbReference type="InterPro" id="IPR006162">
    <property type="entry name" value="Ppantetheine_attach_site"/>
</dbReference>
<organism evidence="5">
    <name type="scientific">Streptomyces sp. R39</name>
    <dbReference type="NCBI Taxonomy" id="3238631"/>
    <lineage>
        <taxon>Bacteria</taxon>
        <taxon>Bacillati</taxon>
        <taxon>Actinomycetota</taxon>
        <taxon>Actinomycetes</taxon>
        <taxon>Kitasatosporales</taxon>
        <taxon>Streptomycetaceae</taxon>
        <taxon>Streptomyces</taxon>
    </lineage>
</organism>
<dbReference type="RefSeq" id="WP_369226522.1">
    <property type="nucleotide sequence ID" value="NZ_CP163441.1"/>
</dbReference>
<keyword evidence="2" id="KW-0597">Phosphoprotein</keyword>
<dbReference type="EMBL" id="CP163441">
    <property type="protein sequence ID" value="XDQ47625.1"/>
    <property type="molecule type" value="Genomic_DNA"/>
</dbReference>
<dbReference type="Gene3D" id="1.10.1200.10">
    <property type="entry name" value="ACP-like"/>
    <property type="match status" value="1"/>
</dbReference>
<accession>A0AB39QVF8</accession>
<feature type="region of interest" description="Disordered" evidence="3">
    <location>
        <begin position="77"/>
        <end position="108"/>
    </location>
</feature>
<dbReference type="PROSITE" id="PS00012">
    <property type="entry name" value="PHOSPHOPANTETHEINE"/>
    <property type="match status" value="1"/>
</dbReference>
<dbReference type="PROSITE" id="PS50075">
    <property type="entry name" value="CARRIER"/>
    <property type="match status" value="1"/>
</dbReference>
<reference evidence="5" key="1">
    <citation type="submission" date="2024-07" db="EMBL/GenBank/DDBJ databases">
        <authorList>
            <person name="Yu S.T."/>
        </authorList>
    </citation>
    <scope>NUCLEOTIDE SEQUENCE</scope>
    <source>
        <strain evidence="5">R39</strain>
    </source>
</reference>
<evidence type="ECO:0000256" key="2">
    <source>
        <dbReference type="ARBA" id="ARBA00022553"/>
    </source>
</evidence>
<dbReference type="InterPro" id="IPR009081">
    <property type="entry name" value="PP-bd_ACP"/>
</dbReference>
<dbReference type="AlphaFoldDB" id="A0AB39QVF8"/>
<name>A0AB39QVF8_9ACTN</name>
<evidence type="ECO:0000256" key="1">
    <source>
        <dbReference type="ARBA" id="ARBA00022450"/>
    </source>
</evidence>
<dbReference type="Pfam" id="PF00550">
    <property type="entry name" value="PP-binding"/>
    <property type="match status" value="1"/>
</dbReference>
<evidence type="ECO:0000313" key="5">
    <source>
        <dbReference type="EMBL" id="XDQ47625.1"/>
    </source>
</evidence>